<protein>
    <submittedName>
        <fullName evidence="2">Uncharacterized protein</fullName>
    </submittedName>
</protein>
<name>A0A559K020_9BACL</name>
<dbReference type="AlphaFoldDB" id="A0A559K020"/>
<feature type="compositionally biased region" description="Basic and acidic residues" evidence="1">
    <location>
        <begin position="30"/>
        <end position="56"/>
    </location>
</feature>
<feature type="compositionally biased region" description="Low complexity" evidence="1">
    <location>
        <begin position="64"/>
        <end position="77"/>
    </location>
</feature>
<evidence type="ECO:0000313" key="2">
    <source>
        <dbReference type="EMBL" id="TVY05400.1"/>
    </source>
</evidence>
<evidence type="ECO:0000313" key="3">
    <source>
        <dbReference type="Proteomes" id="UP000317036"/>
    </source>
</evidence>
<sequence length="90" mass="10034">MTQNNQFDEVEDFVSFEAISAMNATGMLDESEKTDDHDPKKIKLDTAKATAAKDDEQTQAEQLSSDNENRSSNVSNEESNEESRMFPGVL</sequence>
<keyword evidence="3" id="KW-1185">Reference proteome</keyword>
<gene>
    <name evidence="2" type="ORF">FPZ49_30640</name>
</gene>
<reference evidence="2 3" key="1">
    <citation type="submission" date="2019-07" db="EMBL/GenBank/DDBJ databases">
        <authorList>
            <person name="Kim J."/>
        </authorList>
    </citation>
    <scope>NUCLEOTIDE SEQUENCE [LARGE SCALE GENOMIC DNA]</scope>
    <source>
        <strain evidence="2 3">JC52</strain>
    </source>
</reference>
<dbReference type="RefSeq" id="WP_144854134.1">
    <property type="nucleotide sequence ID" value="NZ_VNJI01000060.1"/>
</dbReference>
<feature type="region of interest" description="Disordered" evidence="1">
    <location>
        <begin position="25"/>
        <end position="90"/>
    </location>
</feature>
<evidence type="ECO:0000256" key="1">
    <source>
        <dbReference type="SAM" id="MobiDB-lite"/>
    </source>
</evidence>
<accession>A0A559K020</accession>
<organism evidence="2 3">
    <name type="scientific">Paenibacillus cremeus</name>
    <dbReference type="NCBI Taxonomy" id="2163881"/>
    <lineage>
        <taxon>Bacteria</taxon>
        <taxon>Bacillati</taxon>
        <taxon>Bacillota</taxon>
        <taxon>Bacilli</taxon>
        <taxon>Bacillales</taxon>
        <taxon>Paenibacillaceae</taxon>
        <taxon>Paenibacillus</taxon>
    </lineage>
</organism>
<dbReference type="EMBL" id="VNJI01000060">
    <property type="protein sequence ID" value="TVY05400.1"/>
    <property type="molecule type" value="Genomic_DNA"/>
</dbReference>
<dbReference type="OrthoDB" id="2627734at2"/>
<proteinExistence type="predicted"/>
<dbReference type="Proteomes" id="UP000317036">
    <property type="component" value="Unassembled WGS sequence"/>
</dbReference>
<comment type="caution">
    <text evidence="2">The sequence shown here is derived from an EMBL/GenBank/DDBJ whole genome shotgun (WGS) entry which is preliminary data.</text>
</comment>